<proteinExistence type="inferred from homology"/>
<dbReference type="OrthoDB" id="9764871at2"/>
<evidence type="ECO:0000313" key="6">
    <source>
        <dbReference type="Proteomes" id="UP000176204"/>
    </source>
</evidence>
<name>A0A1C7PEX6_9BACT</name>
<evidence type="ECO:0000313" key="5">
    <source>
        <dbReference type="EMBL" id="SEH88665.1"/>
    </source>
</evidence>
<evidence type="ECO:0000256" key="1">
    <source>
        <dbReference type="RuleBase" id="RU000411"/>
    </source>
</evidence>
<dbReference type="GO" id="GO:0005615">
    <property type="term" value="C:extracellular space"/>
    <property type="evidence" value="ECO:0007669"/>
    <property type="project" value="InterPro"/>
</dbReference>
<feature type="chain" id="PRO_5014266583" evidence="3">
    <location>
        <begin position="20"/>
        <end position="483"/>
    </location>
</feature>
<keyword evidence="3" id="KW-0732">Signal</keyword>
<comment type="similarity">
    <text evidence="1">Belongs to the serpin family.</text>
</comment>
<dbReference type="PANTHER" id="PTHR11461">
    <property type="entry name" value="SERINE PROTEASE INHIBITOR, SERPIN"/>
    <property type="match status" value="1"/>
</dbReference>
<accession>A0A1C7PEX6</accession>
<dbReference type="EMBL" id="LT629973">
    <property type="protein sequence ID" value="SEH88665.1"/>
    <property type="molecule type" value="Genomic_DNA"/>
</dbReference>
<dbReference type="Pfam" id="PF00079">
    <property type="entry name" value="Serpin"/>
    <property type="match status" value="1"/>
</dbReference>
<feature type="signal peptide" evidence="3">
    <location>
        <begin position="1"/>
        <end position="19"/>
    </location>
</feature>
<keyword evidence="6" id="KW-1185">Reference proteome</keyword>
<sequence length="483" mass="52106">MKLAIRILPLLLLAAIAHAAQTAQPASPPKQANTGSHFIVSLLQNAAKANSGNICLCPYSAAETITLLAPGASPQTHLELETALGDLSPLIKAGKADSLYIESANRLYLDSRLPISPTYTTQLPGSSVTGIDFRNNPEQARTSINQWVETATHGLIGELLAPGQISPETTLAAINAFYIKDRWDNEFDEQYTTDAPFTLTDGTTKQVPAMHLQTALPCTITPEYSAVALPFVPKPIKGTHSLRPGAGMIFILPPEGMTIDTFVQSLTAGKLTAIRRSLSSTPETSSIRTMLLSLPKFQMASETNLIPILKNMGLKAAFSPDHGFPRITTAHPPLPLDSFIQKCSIRIDEQGTEGAASTAMVATMGIRDGGSDDPVPFTINRPFVWLIVPSIDLAPLYSDHLPEQHNHPVFIGMVKEPHFPVTTSPKNKPGRTTSTAHKSQKLSEPPHPKRIKMINVPMNTKDCDIPWGPGLELGTPLPPLPPH</sequence>
<dbReference type="AlphaFoldDB" id="A0A1C7PEX6"/>
<dbReference type="InterPro" id="IPR042185">
    <property type="entry name" value="Serpin_sf_2"/>
</dbReference>
<dbReference type="InterPro" id="IPR042178">
    <property type="entry name" value="Serpin_sf_1"/>
</dbReference>
<feature type="compositionally biased region" description="Polar residues" evidence="2">
    <location>
        <begin position="421"/>
        <end position="437"/>
    </location>
</feature>
<dbReference type="GO" id="GO:0004867">
    <property type="term" value="F:serine-type endopeptidase inhibitor activity"/>
    <property type="evidence" value="ECO:0007669"/>
    <property type="project" value="InterPro"/>
</dbReference>
<evidence type="ECO:0000256" key="2">
    <source>
        <dbReference type="SAM" id="MobiDB-lite"/>
    </source>
</evidence>
<dbReference type="RefSeq" id="WP_067771549.1">
    <property type="nucleotide sequence ID" value="NZ_LIGX01000001.1"/>
</dbReference>
<evidence type="ECO:0000259" key="4">
    <source>
        <dbReference type="SMART" id="SM00093"/>
    </source>
</evidence>
<protein>
    <submittedName>
        <fullName evidence="5">Serpin (Serine protease inhibitor)</fullName>
    </submittedName>
</protein>
<reference evidence="6" key="1">
    <citation type="submission" date="2016-09" db="EMBL/GenBank/DDBJ databases">
        <authorList>
            <person name="Koehorst J."/>
        </authorList>
    </citation>
    <scope>NUCLEOTIDE SEQUENCE [LARGE SCALE GENOMIC DNA]</scope>
</reference>
<dbReference type="PANTHER" id="PTHR11461:SF211">
    <property type="entry name" value="GH10112P-RELATED"/>
    <property type="match status" value="1"/>
</dbReference>
<dbReference type="InterPro" id="IPR036186">
    <property type="entry name" value="Serpin_sf"/>
</dbReference>
<dbReference type="SUPFAM" id="SSF56574">
    <property type="entry name" value="Serpins"/>
    <property type="match status" value="1"/>
</dbReference>
<dbReference type="InterPro" id="IPR000215">
    <property type="entry name" value="Serpin_fam"/>
</dbReference>
<evidence type="ECO:0000256" key="3">
    <source>
        <dbReference type="SAM" id="SignalP"/>
    </source>
</evidence>
<dbReference type="Gene3D" id="2.30.39.10">
    <property type="entry name" value="Alpha-1-antitrypsin, domain 1"/>
    <property type="match status" value="1"/>
</dbReference>
<dbReference type="CDD" id="cd00172">
    <property type="entry name" value="serpin"/>
    <property type="match status" value="1"/>
</dbReference>
<gene>
    <name evidence="5" type="ORF">PYTT_1459</name>
</gene>
<feature type="region of interest" description="Disordered" evidence="2">
    <location>
        <begin position="421"/>
        <end position="450"/>
    </location>
</feature>
<dbReference type="Proteomes" id="UP000176204">
    <property type="component" value="Chromosome I"/>
</dbReference>
<dbReference type="InterPro" id="IPR023796">
    <property type="entry name" value="Serpin_dom"/>
</dbReference>
<dbReference type="KEGG" id="agl:PYTT_1459"/>
<dbReference type="STRING" id="1679444.PYTT_1459"/>
<feature type="domain" description="Serpin" evidence="4">
    <location>
        <begin position="40"/>
        <end position="417"/>
    </location>
</feature>
<organism evidence="5 6">
    <name type="scientific">Akkermansia glycaniphila</name>
    <dbReference type="NCBI Taxonomy" id="1679444"/>
    <lineage>
        <taxon>Bacteria</taxon>
        <taxon>Pseudomonadati</taxon>
        <taxon>Verrucomicrobiota</taxon>
        <taxon>Verrucomicrobiia</taxon>
        <taxon>Verrucomicrobiales</taxon>
        <taxon>Akkermansiaceae</taxon>
        <taxon>Akkermansia</taxon>
    </lineage>
</organism>
<dbReference type="SMART" id="SM00093">
    <property type="entry name" value="SERPIN"/>
    <property type="match status" value="1"/>
</dbReference>
<dbReference type="Gene3D" id="3.30.497.10">
    <property type="entry name" value="Antithrombin, subunit I, domain 2"/>
    <property type="match status" value="1"/>
</dbReference>